<evidence type="ECO:0000313" key="2">
    <source>
        <dbReference type="Proteomes" id="UP000074914"/>
    </source>
</evidence>
<dbReference type="Proteomes" id="UP000074914">
    <property type="component" value="Chromosome"/>
</dbReference>
<keyword evidence="2" id="KW-1185">Reference proteome</keyword>
<organism evidence="1 2">
    <name type="scientific">Collimonas pratensis</name>
    <dbReference type="NCBI Taxonomy" id="279113"/>
    <lineage>
        <taxon>Bacteria</taxon>
        <taxon>Pseudomonadati</taxon>
        <taxon>Pseudomonadota</taxon>
        <taxon>Betaproteobacteria</taxon>
        <taxon>Burkholderiales</taxon>
        <taxon>Oxalobacteraceae</taxon>
        <taxon>Collimonas</taxon>
    </lineage>
</organism>
<evidence type="ECO:0000313" key="1">
    <source>
        <dbReference type="EMBL" id="AMP16230.1"/>
    </source>
</evidence>
<dbReference type="EMBL" id="CP013236">
    <property type="protein sequence ID" value="AMP16230.1"/>
    <property type="molecule type" value="Genomic_DNA"/>
</dbReference>
<protein>
    <recommendedName>
        <fullName evidence="3">Secreted protein</fullName>
    </recommendedName>
</protein>
<evidence type="ECO:0008006" key="3">
    <source>
        <dbReference type="Google" id="ProtNLM"/>
    </source>
</evidence>
<sequence>MAAFVLCLLDSITRFAFYLAQFSALQQTASLFLPIQVPVCRHIGSFFLLIPRAFRLTMLGPAPAQSQMSAYVVFG</sequence>
<proteinExistence type="predicted"/>
<gene>
    <name evidence="1" type="ORF">CPter291_3996</name>
</gene>
<accession>A0ABM5ZAR4</accession>
<reference evidence="1 2" key="1">
    <citation type="submission" date="2015-11" db="EMBL/GenBank/DDBJ databases">
        <title>Exploring the genomic traits of fungus-feeding bacterial genus Collimonas.</title>
        <authorList>
            <person name="Song C."/>
            <person name="Schmidt R."/>
            <person name="de Jager V."/>
            <person name="Krzyzanowska D."/>
            <person name="Jongedijk E."/>
            <person name="Cankar K."/>
            <person name="Beekwilder J."/>
            <person name="van Veen A."/>
            <person name="de Boer W."/>
            <person name="van Veen J.A."/>
            <person name="Garbeva P."/>
        </authorList>
    </citation>
    <scope>NUCLEOTIDE SEQUENCE [LARGE SCALE GENOMIC DNA]</scope>
    <source>
        <strain evidence="1 2">Ter291</strain>
    </source>
</reference>
<name>A0ABM5ZAR4_9BURK</name>